<dbReference type="EMBL" id="CP035493">
    <property type="protein sequence ID" value="QAY70827.1"/>
    <property type="molecule type" value="Genomic_DNA"/>
</dbReference>
<protein>
    <recommendedName>
        <fullName evidence="3">Nuclear transport factor 2 family protein</fullName>
    </recommendedName>
</protein>
<dbReference type="OrthoDB" id="3428450at2"/>
<sequence>MGATTAYDREDLLAFFVGYGLALGAGDLEGIAARVAFPALLVGADGSLPAPDAGTVHAALRPRLEAHRARDVVAAVPQVEDADALSDALVWAQVRWSYRDQYAGEQAVERVRYLLRREHDGFEICVLVPLPG</sequence>
<dbReference type="RefSeq" id="WP_129188956.1">
    <property type="nucleotide sequence ID" value="NZ_CP035493.1"/>
</dbReference>
<dbReference type="Proteomes" id="UP000292118">
    <property type="component" value="Chromosome"/>
</dbReference>
<evidence type="ECO:0000313" key="1">
    <source>
        <dbReference type="EMBL" id="QAY70827.1"/>
    </source>
</evidence>
<gene>
    <name evidence="1" type="ORF">ET471_13010</name>
</gene>
<dbReference type="AlphaFoldDB" id="A0A4P6FBH7"/>
<evidence type="ECO:0008006" key="3">
    <source>
        <dbReference type="Google" id="ProtNLM"/>
    </source>
</evidence>
<reference evidence="1 2" key="1">
    <citation type="submission" date="2019-01" db="EMBL/GenBank/DDBJ databases">
        <title>Genome sequencing of strain FW10M-9.</title>
        <authorList>
            <person name="Heo J."/>
            <person name="Kim S.-J."/>
            <person name="Kim J.-S."/>
            <person name="Hong S.-B."/>
            <person name="Kwon S.-W."/>
        </authorList>
    </citation>
    <scope>NUCLEOTIDE SEQUENCE [LARGE SCALE GENOMIC DNA]</scope>
    <source>
        <strain evidence="1 2">FW10M-9</strain>
    </source>
</reference>
<accession>A0A4P6FBH7</accession>
<name>A0A4P6FBH7_9MICO</name>
<proteinExistence type="predicted"/>
<dbReference type="KEGG" id="xya:ET471_13010"/>
<organism evidence="1 2">
    <name type="scientific">Xylanimonas protaetiae</name>
    <dbReference type="NCBI Taxonomy" id="2509457"/>
    <lineage>
        <taxon>Bacteria</taxon>
        <taxon>Bacillati</taxon>
        <taxon>Actinomycetota</taxon>
        <taxon>Actinomycetes</taxon>
        <taxon>Micrococcales</taxon>
        <taxon>Promicromonosporaceae</taxon>
        <taxon>Xylanimonas</taxon>
    </lineage>
</organism>
<evidence type="ECO:0000313" key="2">
    <source>
        <dbReference type="Proteomes" id="UP000292118"/>
    </source>
</evidence>
<keyword evidence="2" id="KW-1185">Reference proteome</keyword>